<accession>A0A2V3ZTR8</accession>
<organism evidence="1 2">
    <name type="scientific">Marinifilum breve</name>
    <dbReference type="NCBI Taxonomy" id="2184082"/>
    <lineage>
        <taxon>Bacteria</taxon>
        <taxon>Pseudomonadati</taxon>
        <taxon>Bacteroidota</taxon>
        <taxon>Bacteroidia</taxon>
        <taxon>Marinilabiliales</taxon>
        <taxon>Marinifilaceae</taxon>
    </lineage>
</organism>
<name>A0A2V3ZTR8_9BACT</name>
<evidence type="ECO:0000313" key="2">
    <source>
        <dbReference type="Proteomes" id="UP000248079"/>
    </source>
</evidence>
<dbReference type="Proteomes" id="UP000248079">
    <property type="component" value="Unassembled WGS sequence"/>
</dbReference>
<dbReference type="EMBL" id="QFLI01000015">
    <property type="protein sequence ID" value="PXX95385.1"/>
    <property type="molecule type" value="Genomic_DNA"/>
</dbReference>
<gene>
    <name evidence="1" type="ORF">DF185_21955</name>
</gene>
<keyword evidence="2" id="KW-1185">Reference proteome</keyword>
<dbReference type="AlphaFoldDB" id="A0A2V3ZTR8"/>
<sequence>MKMRKIFIIAMLLGILTACENVPVGYLITDNAEFDPDFMTIDLDLDLREPYIDEVPNPEYEMYIGWGFTHDQLVSWGIMPTIEKEVAGEHYYRSIQKIPWVSYPLQGVDGTRPLFYRVIGATKVGGGDVTELLSKCSMRGDGAVEIEFENNITAGEYLLDIEVSNEGYAHELPNMLRVIVE</sequence>
<evidence type="ECO:0008006" key="3">
    <source>
        <dbReference type="Google" id="ProtNLM"/>
    </source>
</evidence>
<comment type="caution">
    <text evidence="1">The sequence shown here is derived from an EMBL/GenBank/DDBJ whole genome shotgun (WGS) entry which is preliminary data.</text>
</comment>
<dbReference type="PROSITE" id="PS51257">
    <property type="entry name" value="PROKAR_LIPOPROTEIN"/>
    <property type="match status" value="1"/>
</dbReference>
<proteinExistence type="predicted"/>
<evidence type="ECO:0000313" key="1">
    <source>
        <dbReference type="EMBL" id="PXX95385.1"/>
    </source>
</evidence>
<reference evidence="1 2" key="1">
    <citation type="submission" date="2018-05" db="EMBL/GenBank/DDBJ databases">
        <title>Marinifilum breve JC075T sp. nov., a marine bacterium isolated from Yongle Blue Hole in the South China Sea.</title>
        <authorList>
            <person name="Fu T."/>
        </authorList>
    </citation>
    <scope>NUCLEOTIDE SEQUENCE [LARGE SCALE GENOMIC DNA]</scope>
    <source>
        <strain evidence="1 2">JC075</strain>
    </source>
</reference>
<protein>
    <recommendedName>
        <fullName evidence="3">DUF5625 domain-containing protein</fullName>
    </recommendedName>
</protein>